<keyword evidence="4" id="KW-0804">Transcription</keyword>
<feature type="coiled-coil region" evidence="6">
    <location>
        <begin position="193"/>
        <end position="220"/>
    </location>
</feature>
<dbReference type="InterPro" id="IPR002912">
    <property type="entry name" value="ACT_dom"/>
</dbReference>
<evidence type="ECO:0000256" key="2">
    <source>
        <dbReference type="ARBA" id="ARBA00005510"/>
    </source>
</evidence>
<dbReference type="InParanoid" id="A0A6J0PSM1"/>
<evidence type="ECO:0000313" key="11">
    <source>
        <dbReference type="RefSeq" id="XP_019711254.1"/>
    </source>
</evidence>
<dbReference type="PROSITE" id="PS51671">
    <property type="entry name" value="ACT"/>
    <property type="match status" value="1"/>
</dbReference>
<evidence type="ECO:0000313" key="10">
    <source>
        <dbReference type="Proteomes" id="UP000504607"/>
    </source>
</evidence>
<gene>
    <name evidence="11" type="primary">LOC105060142</name>
</gene>
<sequence length="336" mass="37163">MDISGNRWFSELGVDDLSLIYECDMSSFNQFTLQVAPAPVGQQSLSSESYTSHPSNHLVANAPQTGFIERPKKAQKINSWSSHNTEKNTTFGLDAPSPDSLSFHNPKSPNKNASVRAVASQEEMRPLVSHGSAQNYETITQQVSRMTKMGPVPSQAQDHIIAERKRRENLSQRFIALSAVIPGLKKKDKASVLGDAARHIKELQERVKTLEDQNATRTVESKVLIKKSKLSADDDRSSSNEFSNGCSSEEPLPEIEVMLSEKTVLVRIHCENQRGVLARLLSEIEKVHLAVTNASIMPFLTSSINITVAAEVEEEFSMTVEDLARKLNSALRNSCT</sequence>
<dbReference type="SUPFAM" id="SSF47459">
    <property type="entry name" value="HLH, helix-loop-helix DNA-binding domain"/>
    <property type="match status" value="1"/>
</dbReference>
<keyword evidence="3" id="KW-0805">Transcription regulation</keyword>
<evidence type="ECO:0000259" key="8">
    <source>
        <dbReference type="PROSITE" id="PS50888"/>
    </source>
</evidence>
<evidence type="ECO:0000256" key="1">
    <source>
        <dbReference type="ARBA" id="ARBA00004123"/>
    </source>
</evidence>
<dbReference type="PANTHER" id="PTHR45959:SF2">
    <property type="entry name" value="BHLH TRANSCRIPTION FACTOR"/>
    <property type="match status" value="1"/>
</dbReference>
<dbReference type="Proteomes" id="UP000504607">
    <property type="component" value="Unplaced"/>
</dbReference>
<feature type="domain" description="BHLH" evidence="8">
    <location>
        <begin position="154"/>
        <end position="203"/>
    </location>
</feature>
<dbReference type="RefSeq" id="XP_019711254.1">
    <property type="nucleotide sequence ID" value="XM_019855695.2"/>
</dbReference>
<feature type="domain" description="ACT" evidence="9">
    <location>
        <begin position="265"/>
        <end position="336"/>
    </location>
</feature>
<dbReference type="InterPro" id="IPR036638">
    <property type="entry name" value="HLH_DNA-bd_sf"/>
</dbReference>
<evidence type="ECO:0000256" key="4">
    <source>
        <dbReference type="ARBA" id="ARBA00023163"/>
    </source>
</evidence>
<proteinExistence type="inferred from homology"/>
<comment type="similarity">
    <text evidence="2">Belongs to the bHLH protein family.</text>
</comment>
<dbReference type="AlphaFoldDB" id="A0A6J0PSM1"/>
<evidence type="ECO:0000256" key="6">
    <source>
        <dbReference type="SAM" id="Coils"/>
    </source>
</evidence>
<dbReference type="InterPro" id="IPR011598">
    <property type="entry name" value="bHLH_dom"/>
</dbReference>
<dbReference type="InterPro" id="IPR052610">
    <property type="entry name" value="bHLH_transcription_regulator"/>
</dbReference>
<reference evidence="11" key="1">
    <citation type="submission" date="2025-08" db="UniProtKB">
        <authorList>
            <consortium name="RefSeq"/>
        </authorList>
    </citation>
    <scope>IDENTIFICATION</scope>
</reference>
<feature type="compositionally biased region" description="Low complexity" evidence="7">
    <location>
        <begin position="239"/>
        <end position="249"/>
    </location>
</feature>
<keyword evidence="5" id="KW-0539">Nucleus</keyword>
<keyword evidence="6" id="KW-0175">Coiled coil</keyword>
<dbReference type="OrthoDB" id="690068at2759"/>
<dbReference type="PROSITE" id="PS50888">
    <property type="entry name" value="BHLH"/>
    <property type="match status" value="1"/>
</dbReference>
<dbReference type="Pfam" id="PF00010">
    <property type="entry name" value="HLH"/>
    <property type="match status" value="1"/>
</dbReference>
<dbReference type="Pfam" id="PF22754">
    <property type="entry name" value="bHLH-TF_ACT-like_plant"/>
    <property type="match status" value="1"/>
</dbReference>
<evidence type="ECO:0000256" key="3">
    <source>
        <dbReference type="ARBA" id="ARBA00023015"/>
    </source>
</evidence>
<dbReference type="PANTHER" id="PTHR45959">
    <property type="entry name" value="BHLH TRANSCRIPTION FACTOR"/>
    <property type="match status" value="1"/>
</dbReference>
<comment type="subcellular location">
    <subcellularLocation>
        <location evidence="1">Nucleus</location>
    </subcellularLocation>
</comment>
<accession>A0A6J0PSM1</accession>
<organism evidence="10 11">
    <name type="scientific">Elaeis guineensis var. tenera</name>
    <name type="common">Oil palm</name>
    <dbReference type="NCBI Taxonomy" id="51953"/>
    <lineage>
        <taxon>Eukaryota</taxon>
        <taxon>Viridiplantae</taxon>
        <taxon>Streptophyta</taxon>
        <taxon>Embryophyta</taxon>
        <taxon>Tracheophyta</taxon>
        <taxon>Spermatophyta</taxon>
        <taxon>Magnoliopsida</taxon>
        <taxon>Liliopsida</taxon>
        <taxon>Arecaceae</taxon>
        <taxon>Arecoideae</taxon>
        <taxon>Cocoseae</taxon>
        <taxon>Elaeidinae</taxon>
        <taxon>Elaeis</taxon>
    </lineage>
</organism>
<feature type="region of interest" description="Disordered" evidence="7">
    <location>
        <begin position="230"/>
        <end position="249"/>
    </location>
</feature>
<evidence type="ECO:0000256" key="7">
    <source>
        <dbReference type="SAM" id="MobiDB-lite"/>
    </source>
</evidence>
<dbReference type="KEGG" id="egu:105060142"/>
<dbReference type="GO" id="GO:0046983">
    <property type="term" value="F:protein dimerization activity"/>
    <property type="evidence" value="ECO:0007669"/>
    <property type="project" value="InterPro"/>
</dbReference>
<evidence type="ECO:0000259" key="9">
    <source>
        <dbReference type="PROSITE" id="PS51671"/>
    </source>
</evidence>
<name>A0A6J0PSM1_ELAGV</name>
<dbReference type="SMART" id="SM00353">
    <property type="entry name" value="HLH"/>
    <property type="match status" value="1"/>
</dbReference>
<protein>
    <submittedName>
        <fullName evidence="11">Transcription factor bHLH25</fullName>
    </submittedName>
</protein>
<keyword evidence="10" id="KW-1185">Reference proteome</keyword>
<dbReference type="CDD" id="cd11452">
    <property type="entry name" value="bHLH_AtNAI1_like"/>
    <property type="match status" value="1"/>
</dbReference>
<dbReference type="FunCoup" id="A0A6J0PSM1">
    <property type="interactions" value="1960"/>
</dbReference>
<dbReference type="Gene3D" id="4.10.280.10">
    <property type="entry name" value="Helix-loop-helix DNA-binding domain"/>
    <property type="match status" value="1"/>
</dbReference>
<evidence type="ECO:0000256" key="5">
    <source>
        <dbReference type="ARBA" id="ARBA00023242"/>
    </source>
</evidence>
<dbReference type="GeneID" id="105060142"/>
<dbReference type="InterPro" id="IPR054502">
    <property type="entry name" value="bHLH-TF_ACT-like_plant"/>
</dbReference>
<dbReference type="GO" id="GO:0005634">
    <property type="term" value="C:nucleus"/>
    <property type="evidence" value="ECO:0007669"/>
    <property type="project" value="UniProtKB-SubCell"/>
</dbReference>